<protein>
    <recommendedName>
        <fullName evidence="3">Amidase domain-containing protein</fullName>
    </recommendedName>
</protein>
<feature type="transmembrane region" description="Helical" evidence="2">
    <location>
        <begin position="6"/>
        <end position="24"/>
    </location>
</feature>
<dbReference type="eggNOG" id="KOG1211">
    <property type="taxonomic scope" value="Eukaryota"/>
</dbReference>
<feature type="repeat" description="TPR" evidence="1">
    <location>
        <begin position="580"/>
        <end position="613"/>
    </location>
</feature>
<dbReference type="eggNOG" id="KOG1124">
    <property type="taxonomic scope" value="Eukaryota"/>
</dbReference>
<feature type="repeat" description="TPR" evidence="1">
    <location>
        <begin position="512"/>
        <end position="545"/>
    </location>
</feature>
<keyword evidence="2" id="KW-0812">Transmembrane</keyword>
<dbReference type="SUPFAM" id="SSF75304">
    <property type="entry name" value="Amidase signature (AS) enzymes"/>
    <property type="match status" value="1"/>
</dbReference>
<organism evidence="4">
    <name type="scientific">Oryza punctata</name>
    <name type="common">Red rice</name>
    <dbReference type="NCBI Taxonomy" id="4537"/>
    <lineage>
        <taxon>Eukaryota</taxon>
        <taxon>Viridiplantae</taxon>
        <taxon>Streptophyta</taxon>
        <taxon>Embryophyta</taxon>
        <taxon>Tracheophyta</taxon>
        <taxon>Spermatophyta</taxon>
        <taxon>Magnoliopsida</taxon>
        <taxon>Liliopsida</taxon>
        <taxon>Poales</taxon>
        <taxon>Poaceae</taxon>
        <taxon>BOP clade</taxon>
        <taxon>Oryzoideae</taxon>
        <taxon>Oryzeae</taxon>
        <taxon>Oryzinae</taxon>
        <taxon>Oryza</taxon>
    </lineage>
</organism>
<dbReference type="Proteomes" id="UP000026962">
    <property type="component" value="Chromosome 3"/>
</dbReference>
<dbReference type="Gene3D" id="3.90.1300.10">
    <property type="entry name" value="Amidase signature (AS) domain"/>
    <property type="match status" value="1"/>
</dbReference>
<name>A0A0E0KI13_ORYPU</name>
<reference evidence="4" key="1">
    <citation type="submission" date="2015-04" db="UniProtKB">
        <authorList>
            <consortium name="EnsemblPlants"/>
        </authorList>
    </citation>
    <scope>IDENTIFICATION</scope>
</reference>
<dbReference type="Gene3D" id="1.25.40.10">
    <property type="entry name" value="Tetratricopeptide repeat domain"/>
    <property type="match status" value="1"/>
</dbReference>
<dbReference type="PROSITE" id="PS50005">
    <property type="entry name" value="TPR"/>
    <property type="match status" value="2"/>
</dbReference>
<feature type="domain" description="Amidase" evidence="3">
    <location>
        <begin position="56"/>
        <end position="214"/>
    </location>
</feature>
<keyword evidence="5" id="KW-1185">Reference proteome</keyword>
<dbReference type="EnsemblPlants" id="OPUNC03G28540.1">
    <property type="protein sequence ID" value="OPUNC03G28540.1"/>
    <property type="gene ID" value="OPUNC03G28540"/>
</dbReference>
<dbReference type="SMART" id="SM00028">
    <property type="entry name" value="TPR"/>
    <property type="match status" value="3"/>
</dbReference>
<dbReference type="InterPro" id="IPR023631">
    <property type="entry name" value="Amidase_dom"/>
</dbReference>
<dbReference type="PANTHER" id="PTHR46310:SF5">
    <property type="entry name" value="OUTER ENVELOPE PROTEIN 64, CHLOROPLASTIC"/>
    <property type="match status" value="1"/>
</dbReference>
<dbReference type="AlphaFoldDB" id="A0A0E0KI13"/>
<evidence type="ECO:0000256" key="2">
    <source>
        <dbReference type="SAM" id="Phobius"/>
    </source>
</evidence>
<dbReference type="InterPro" id="IPR019734">
    <property type="entry name" value="TPR_rpt"/>
</dbReference>
<keyword evidence="2" id="KW-1133">Transmembrane helix</keyword>
<dbReference type="STRING" id="4537.A0A0E0KI13"/>
<evidence type="ECO:0000313" key="4">
    <source>
        <dbReference type="EnsemblPlants" id="OPUNC03G28540.1"/>
    </source>
</evidence>
<dbReference type="SUPFAM" id="SSF48452">
    <property type="entry name" value="TPR-like"/>
    <property type="match status" value="1"/>
</dbReference>
<proteinExistence type="predicted"/>
<dbReference type="InterPro" id="IPR036928">
    <property type="entry name" value="AS_sf"/>
</dbReference>
<dbReference type="InterPro" id="IPR011990">
    <property type="entry name" value="TPR-like_helical_dom_sf"/>
</dbReference>
<dbReference type="OMA" id="QSANLWV"/>
<reference evidence="4" key="2">
    <citation type="submission" date="2018-05" db="EMBL/GenBank/DDBJ databases">
        <title>OpunRS2 (Oryza punctata Reference Sequence Version 2).</title>
        <authorList>
            <person name="Zhang J."/>
            <person name="Kudrna D."/>
            <person name="Lee S."/>
            <person name="Talag J."/>
            <person name="Welchert J."/>
            <person name="Wing R.A."/>
        </authorList>
    </citation>
    <scope>NUCLEOTIDE SEQUENCE [LARGE SCALE GENOMIC DNA]</scope>
</reference>
<dbReference type="PANTHER" id="PTHR46310">
    <property type="entry name" value="AMIDASE 1"/>
    <property type="match status" value="1"/>
</dbReference>
<dbReference type="Gramene" id="OPUNC03G28540.1">
    <property type="protein sequence ID" value="OPUNC03G28540.1"/>
    <property type="gene ID" value="OPUNC03G28540"/>
</dbReference>
<dbReference type="Pfam" id="PF01425">
    <property type="entry name" value="Amidase"/>
    <property type="match status" value="1"/>
</dbReference>
<evidence type="ECO:0000256" key="1">
    <source>
        <dbReference type="PROSITE-ProRule" id="PRU00339"/>
    </source>
</evidence>
<accession>A0A0E0KI13</accession>
<keyword evidence="2" id="KW-0472">Membrane</keyword>
<evidence type="ECO:0000313" key="5">
    <source>
        <dbReference type="Proteomes" id="UP000026962"/>
    </source>
</evidence>
<sequence>MASSTAANLWVLLGLGIAGVLLAAKRLRRPARPDNGAFIARLELLPPPQPPPPQARHPLTGLCFAIADAFHVSGYITSFGSLEWAKTHDAATQTSLVVSSLVDGGAMCVGKTVIDEMAFSIHGENKHFGTPTNPAAPDRVPGGCSSGSAVAVAAGIVDFSLGIDTIGGVRVPGSYCGVLAFRPSHAVVPNNGVIPVAPSLDAIGWFARDPSVLRRVGHLLLRLPYADIRQPRHFYIADDCFEMSKVHARRLTQLVTKSVEKLFGRQVLGHVNLENYLASRIPSLRNNSNGRGDKFSSLLALSRAMQFLHKYEFKDQHMEWINSVKPAVDACIVGNLSDDGELTINNSQDARKEVRAALGALLKDDGILVIPTVLGCPPKLNARELSSEDYNVQTSCLTSLASMSGCCQLMILRSKLWLCFGLRWIQADVWEGMTLIRLALASLHMDLHAFLVTVPLGTHDKCPVSVSLIARHGGDRFLLDTIQTIYATIEEQVDVLAKSNVSSKQAMSEEAAEAAKEKGNIAFKEKQWQKAINFYTEAIKLNNKVATYYSNRAAAFLELASYRQAEADCTSAIDIDPKIVKAYLRRGTAREMLGYYKEAVDDFSHALVLEPMNKTAGVAINRLKKLFP</sequence>
<evidence type="ECO:0000259" key="3">
    <source>
        <dbReference type="Pfam" id="PF01425"/>
    </source>
</evidence>
<dbReference type="HOGENOM" id="CLU_009600_17_1_1"/>
<keyword evidence="1" id="KW-0802">TPR repeat</keyword>